<proteinExistence type="inferred from homology"/>
<dbReference type="PIRSF" id="PIRSF003095">
    <property type="entry name" value="Trigger_factor"/>
    <property type="match status" value="1"/>
</dbReference>
<dbReference type="EC" id="5.2.1.8" evidence="3 12"/>
<comment type="catalytic activity">
    <reaction evidence="1 12 13">
        <text>[protein]-peptidylproline (omega=180) = [protein]-peptidylproline (omega=0)</text>
        <dbReference type="Rhea" id="RHEA:16237"/>
        <dbReference type="Rhea" id="RHEA-COMP:10747"/>
        <dbReference type="Rhea" id="RHEA-COMP:10748"/>
        <dbReference type="ChEBI" id="CHEBI:83833"/>
        <dbReference type="ChEBI" id="CHEBI:83834"/>
        <dbReference type="EC" id="5.2.1.8"/>
    </reaction>
</comment>
<dbReference type="SUPFAM" id="SSF54534">
    <property type="entry name" value="FKBP-like"/>
    <property type="match status" value="1"/>
</dbReference>
<dbReference type="Pfam" id="PF00254">
    <property type="entry name" value="FKBP_C"/>
    <property type="match status" value="1"/>
</dbReference>
<dbReference type="InterPro" id="IPR008880">
    <property type="entry name" value="Trigger_fac_C"/>
</dbReference>
<comment type="domain">
    <text evidence="12">Consists of 3 domains; the N-terminus binds the ribosome, the middle domain has PPIase activity, while the C-terminus has intrinsic chaperone activity on its own.</text>
</comment>
<dbReference type="Pfam" id="PF05697">
    <property type="entry name" value="Trigger_N"/>
    <property type="match status" value="1"/>
</dbReference>
<evidence type="ECO:0000256" key="4">
    <source>
        <dbReference type="ARBA" id="ARBA00016902"/>
    </source>
</evidence>
<comment type="function">
    <text evidence="10 12">Involved in protein export. Acts as a chaperone by maintaining the newly synthesized protein in an open conformation. Functions as a peptidyl-prolyl cis-trans isomerase.</text>
</comment>
<dbReference type="SUPFAM" id="SSF109998">
    <property type="entry name" value="Triger factor/SurA peptide-binding domain-like"/>
    <property type="match status" value="1"/>
</dbReference>
<dbReference type="KEGG" id="pmic:NW74_02820"/>
<dbReference type="PROSITE" id="PS50059">
    <property type="entry name" value="FKBP_PPIASE"/>
    <property type="match status" value="1"/>
</dbReference>
<dbReference type="HAMAP" id="MF_00303">
    <property type="entry name" value="Trigger_factor_Tig"/>
    <property type="match status" value="1"/>
</dbReference>
<dbReference type="NCBIfam" id="TIGR00115">
    <property type="entry name" value="tig"/>
    <property type="match status" value="1"/>
</dbReference>
<dbReference type="SUPFAM" id="SSF102735">
    <property type="entry name" value="Trigger factor ribosome-binding domain"/>
    <property type="match status" value="1"/>
</dbReference>
<dbReference type="Gene3D" id="1.10.3120.10">
    <property type="entry name" value="Trigger factor, C-terminal domain"/>
    <property type="match status" value="1"/>
</dbReference>
<dbReference type="Gene3D" id="3.10.50.40">
    <property type="match status" value="1"/>
</dbReference>
<dbReference type="InterPro" id="IPR037041">
    <property type="entry name" value="Trigger_fac_C_sf"/>
</dbReference>
<dbReference type="Gene3D" id="3.30.70.1050">
    <property type="entry name" value="Trigger factor ribosome-binding domain"/>
    <property type="match status" value="1"/>
</dbReference>
<dbReference type="EMBL" id="CP009761">
    <property type="protein sequence ID" value="AIZ36343.1"/>
    <property type="molecule type" value="Genomic_DNA"/>
</dbReference>
<name>A0A0B4S0L9_9FIRM</name>
<evidence type="ECO:0000256" key="7">
    <source>
        <dbReference type="ARBA" id="ARBA00023186"/>
    </source>
</evidence>
<dbReference type="InterPro" id="IPR036611">
    <property type="entry name" value="Trigger_fac_ribosome-bd_sf"/>
</dbReference>
<sequence length="441" mass="50523">MNTKLVSRDEKKIVFTSEISSEAFEASVNRVYNKMKSRFNIPGFRKGKAPRKIIELNYGEGIFFEDAVNELLPELFEEAVKELKIGKDICGMPKIDIEEFDKNKAIVIKFEQELKPVPELGDYKNLVADDVKFEVTDEMVDERINKERENNARIVSIEDRPVKDMDTVNIDFEGSVEGVPFDGGKSENYDLVVGSHTFIPGFEEQLIGKNIGDNVDVNVIFPEEYHSEELKGKEALFKVKINSIKEKQLPELDDEFAQDVSEFDTLEEYRADIKKNLVESAEKNALVQKQNNAIDALIESSNVEAPESMINEEVDKAFRDFAGRIRQYNMDLDNYFKMLNTTEEAVREQLRPEATKRANAELVIDAFAKLENIEVSEEEIDKEIDEFGKNMKVKDFEEFKKELKSGEGLEGITASLIRRKAVDHLVSLVKFQEPKKETVEE</sequence>
<dbReference type="PANTHER" id="PTHR30560">
    <property type="entry name" value="TRIGGER FACTOR CHAPERONE AND PEPTIDYL-PROLYL CIS/TRANS ISOMERASE"/>
    <property type="match status" value="1"/>
</dbReference>
<evidence type="ECO:0000259" key="15">
    <source>
        <dbReference type="PROSITE" id="PS50059"/>
    </source>
</evidence>
<dbReference type="InterPro" id="IPR001179">
    <property type="entry name" value="PPIase_FKBP_dom"/>
</dbReference>
<dbReference type="GO" id="GO:0015031">
    <property type="term" value="P:protein transport"/>
    <property type="evidence" value="ECO:0007669"/>
    <property type="project" value="UniProtKB-UniRule"/>
</dbReference>
<evidence type="ECO:0000256" key="13">
    <source>
        <dbReference type="PROSITE-ProRule" id="PRU00277"/>
    </source>
</evidence>
<dbReference type="InterPro" id="IPR046357">
    <property type="entry name" value="PPIase_dom_sf"/>
</dbReference>
<evidence type="ECO:0000256" key="9">
    <source>
        <dbReference type="ARBA" id="ARBA00023306"/>
    </source>
</evidence>
<accession>A0A0B4S0L9</accession>
<feature type="domain" description="PPIase FKBP-type" evidence="15">
    <location>
        <begin position="165"/>
        <end position="253"/>
    </location>
</feature>
<dbReference type="RefSeq" id="WP_029948865.1">
    <property type="nucleotide sequence ID" value="NZ_CP009761.1"/>
</dbReference>
<keyword evidence="6 12" id="KW-0697">Rotamase</keyword>
<comment type="similarity">
    <text evidence="2 12 14">Belongs to the FKBP-type PPIase family. Tig subfamily.</text>
</comment>
<keyword evidence="9 12" id="KW-0131">Cell cycle</keyword>
<dbReference type="OrthoDB" id="9767721at2"/>
<evidence type="ECO:0000256" key="11">
    <source>
        <dbReference type="ARBA" id="ARBA00029986"/>
    </source>
</evidence>
<dbReference type="Proteomes" id="UP000031386">
    <property type="component" value="Chromosome"/>
</dbReference>
<dbReference type="GO" id="GO:0044183">
    <property type="term" value="F:protein folding chaperone"/>
    <property type="evidence" value="ECO:0007669"/>
    <property type="project" value="TreeGrafter"/>
</dbReference>
<dbReference type="GO" id="GO:0051301">
    <property type="term" value="P:cell division"/>
    <property type="evidence" value="ECO:0007669"/>
    <property type="project" value="UniProtKB-KW"/>
</dbReference>
<dbReference type="InterPro" id="IPR008881">
    <property type="entry name" value="Trigger_fac_ribosome-bd_bac"/>
</dbReference>
<dbReference type="GO" id="GO:0043335">
    <property type="term" value="P:protein unfolding"/>
    <property type="evidence" value="ECO:0007669"/>
    <property type="project" value="TreeGrafter"/>
</dbReference>
<evidence type="ECO:0000313" key="17">
    <source>
        <dbReference type="Proteomes" id="UP000031386"/>
    </source>
</evidence>
<organism evidence="16 17">
    <name type="scientific">Parvimonas micra</name>
    <dbReference type="NCBI Taxonomy" id="33033"/>
    <lineage>
        <taxon>Bacteria</taxon>
        <taxon>Bacillati</taxon>
        <taxon>Bacillota</taxon>
        <taxon>Tissierellia</taxon>
        <taxon>Tissierellales</taxon>
        <taxon>Peptoniphilaceae</taxon>
        <taxon>Parvimonas</taxon>
    </lineage>
</organism>
<evidence type="ECO:0000256" key="6">
    <source>
        <dbReference type="ARBA" id="ARBA00023110"/>
    </source>
</evidence>
<dbReference type="FunFam" id="3.10.50.40:FF:000001">
    <property type="entry name" value="Trigger factor"/>
    <property type="match status" value="1"/>
</dbReference>
<evidence type="ECO:0000256" key="2">
    <source>
        <dbReference type="ARBA" id="ARBA00005464"/>
    </source>
</evidence>
<keyword evidence="17" id="KW-1185">Reference proteome</keyword>
<dbReference type="GO" id="GO:0051083">
    <property type="term" value="P:'de novo' cotranslational protein folding"/>
    <property type="evidence" value="ECO:0007669"/>
    <property type="project" value="TreeGrafter"/>
</dbReference>
<dbReference type="InterPro" id="IPR027304">
    <property type="entry name" value="Trigger_fact/SurA_dom_sf"/>
</dbReference>
<evidence type="ECO:0000256" key="8">
    <source>
        <dbReference type="ARBA" id="ARBA00023235"/>
    </source>
</evidence>
<keyword evidence="12" id="KW-0963">Cytoplasm</keyword>
<evidence type="ECO:0000256" key="1">
    <source>
        <dbReference type="ARBA" id="ARBA00000971"/>
    </source>
</evidence>
<reference evidence="16 17" key="1">
    <citation type="submission" date="2014-10" db="EMBL/GenBank/DDBJ databases">
        <title>Complete genome sequence of Parvimonas micra KCOM 1535 (= ChDC B708).</title>
        <authorList>
            <person name="Kook J.-K."/>
            <person name="Park S.-N."/>
            <person name="Lim Y.K."/>
            <person name="Roh H."/>
        </authorList>
    </citation>
    <scope>NUCLEOTIDE SEQUENCE [LARGE SCALE GENOMIC DNA]</scope>
    <source>
        <strain evidence="17">KCOM 1535 / ChDC B708</strain>
    </source>
</reference>
<keyword evidence="7 12" id="KW-0143">Chaperone</keyword>
<dbReference type="GO" id="GO:0005737">
    <property type="term" value="C:cytoplasm"/>
    <property type="evidence" value="ECO:0007669"/>
    <property type="project" value="UniProtKB-SubCell"/>
</dbReference>
<gene>
    <name evidence="12 16" type="primary">tig</name>
    <name evidence="16" type="ORF">NW74_02820</name>
</gene>
<evidence type="ECO:0000256" key="5">
    <source>
        <dbReference type="ARBA" id="ARBA00022618"/>
    </source>
</evidence>
<dbReference type="STRING" id="33033.NW74_02820"/>
<evidence type="ECO:0000256" key="3">
    <source>
        <dbReference type="ARBA" id="ARBA00013194"/>
    </source>
</evidence>
<dbReference type="Pfam" id="PF05698">
    <property type="entry name" value="Trigger_C"/>
    <property type="match status" value="1"/>
</dbReference>
<keyword evidence="8 12" id="KW-0413">Isomerase</keyword>
<keyword evidence="5 12" id="KW-0132">Cell division</keyword>
<protein>
    <recommendedName>
        <fullName evidence="4 12">Trigger factor</fullName>
        <shortName evidence="12">TF</shortName>
        <ecNumber evidence="3 12">5.2.1.8</ecNumber>
    </recommendedName>
    <alternativeName>
        <fullName evidence="11 12">PPIase</fullName>
    </alternativeName>
</protein>
<evidence type="ECO:0000256" key="14">
    <source>
        <dbReference type="RuleBase" id="RU003914"/>
    </source>
</evidence>
<comment type="subcellular location">
    <subcellularLocation>
        <location evidence="12">Cytoplasm</location>
    </subcellularLocation>
    <text evidence="12">About half TF is bound to the ribosome near the polypeptide exit tunnel while the other half is free in the cytoplasm.</text>
</comment>
<dbReference type="AlphaFoldDB" id="A0A0B4S0L9"/>
<dbReference type="InterPro" id="IPR005215">
    <property type="entry name" value="Trig_fac"/>
</dbReference>
<dbReference type="GO" id="GO:0043022">
    <property type="term" value="F:ribosome binding"/>
    <property type="evidence" value="ECO:0007669"/>
    <property type="project" value="TreeGrafter"/>
</dbReference>
<dbReference type="PANTHER" id="PTHR30560:SF3">
    <property type="entry name" value="TRIGGER FACTOR-LIKE PROTEIN TIG, CHLOROPLASTIC"/>
    <property type="match status" value="1"/>
</dbReference>
<evidence type="ECO:0000256" key="10">
    <source>
        <dbReference type="ARBA" id="ARBA00024849"/>
    </source>
</evidence>
<evidence type="ECO:0000313" key="16">
    <source>
        <dbReference type="EMBL" id="AIZ36343.1"/>
    </source>
</evidence>
<dbReference type="GO" id="GO:0003755">
    <property type="term" value="F:peptidyl-prolyl cis-trans isomerase activity"/>
    <property type="evidence" value="ECO:0007669"/>
    <property type="project" value="UniProtKB-UniRule"/>
</dbReference>
<evidence type="ECO:0000256" key="12">
    <source>
        <dbReference type="HAMAP-Rule" id="MF_00303"/>
    </source>
</evidence>